<name>A0AAP6MMR2_9GAMM</name>
<dbReference type="Proteomes" id="UP001302316">
    <property type="component" value="Unassembled WGS sequence"/>
</dbReference>
<dbReference type="EMBL" id="JAYGII010000012">
    <property type="protein sequence ID" value="MEA5445616.1"/>
    <property type="molecule type" value="Genomic_DNA"/>
</dbReference>
<keyword evidence="2" id="KW-0328">Glycosyltransferase</keyword>
<dbReference type="SUPFAM" id="SSF53271">
    <property type="entry name" value="PRTase-like"/>
    <property type="match status" value="1"/>
</dbReference>
<dbReference type="Pfam" id="PF00156">
    <property type="entry name" value="Pribosyltran"/>
    <property type="match status" value="1"/>
</dbReference>
<evidence type="ECO:0000259" key="1">
    <source>
        <dbReference type="Pfam" id="PF00156"/>
    </source>
</evidence>
<gene>
    <name evidence="2" type="ORF">VCB98_07285</name>
</gene>
<dbReference type="RefSeq" id="WP_346051250.1">
    <property type="nucleotide sequence ID" value="NZ_JAYGII010000012.1"/>
</dbReference>
<dbReference type="InterPro" id="IPR000836">
    <property type="entry name" value="PRTase_dom"/>
</dbReference>
<keyword evidence="2" id="KW-0808">Transferase</keyword>
<accession>A0AAP6MMR2</accession>
<dbReference type="Gene3D" id="3.30.1310.20">
    <property type="entry name" value="PRTase-like"/>
    <property type="match status" value="1"/>
</dbReference>
<dbReference type="AlphaFoldDB" id="A0AAP6MMR2"/>
<organism evidence="2 3">
    <name type="scientific">Natronospira elongata</name>
    <dbReference type="NCBI Taxonomy" id="3110268"/>
    <lineage>
        <taxon>Bacteria</taxon>
        <taxon>Pseudomonadati</taxon>
        <taxon>Pseudomonadota</taxon>
        <taxon>Gammaproteobacteria</taxon>
        <taxon>Natronospirales</taxon>
        <taxon>Natronospiraceae</taxon>
        <taxon>Natronospira</taxon>
    </lineage>
</organism>
<evidence type="ECO:0000313" key="3">
    <source>
        <dbReference type="Proteomes" id="UP001302316"/>
    </source>
</evidence>
<protein>
    <submittedName>
        <fullName evidence="2">Phosphoribosyltransferase family protein</fullName>
    </submittedName>
</protein>
<dbReference type="InterPro" id="IPR029057">
    <property type="entry name" value="PRTase-like"/>
</dbReference>
<proteinExistence type="predicted"/>
<evidence type="ECO:0000313" key="2">
    <source>
        <dbReference type="EMBL" id="MEA5445616.1"/>
    </source>
</evidence>
<feature type="domain" description="Phosphoribosyltransferase" evidence="1">
    <location>
        <begin position="7"/>
        <end position="187"/>
    </location>
</feature>
<dbReference type="CDD" id="cd06223">
    <property type="entry name" value="PRTases_typeI"/>
    <property type="match status" value="1"/>
</dbReference>
<dbReference type="Gene3D" id="3.40.50.2020">
    <property type="match status" value="1"/>
</dbReference>
<sequence>MFELFENREQAGRALAAALAHHRNDPDLLVMGLARGGMPVAAPIARELGAELDVLIIRKIRAPGHPELAIGAVGPDRVRVLNDDIIAHLGISATALVHATHKAREELAEREQRYRLHRPASPVKGRTVLIVDDGLATGASLEAAIAWAREAKAGKVIAATPVAAAEAHQRLEKKVEEFVTLKTPWDFQAVSRWYRVFDQTSDDEVAALLEQLGPLATDKPGNDVGHRNCH</sequence>
<reference evidence="2 3" key="1">
    <citation type="submission" date="2023-12" db="EMBL/GenBank/DDBJ databases">
        <title>Whole-genome sequencing of halo(alkali)philic microorganisms from hypersaline lakes.</title>
        <authorList>
            <person name="Sorokin D.Y."/>
            <person name="Merkel A.Y."/>
            <person name="Messina E."/>
            <person name="Yakimov M."/>
        </authorList>
    </citation>
    <scope>NUCLEOTIDE SEQUENCE [LARGE SCALE GENOMIC DNA]</scope>
    <source>
        <strain evidence="2 3">AB-CW1</strain>
    </source>
</reference>
<comment type="caution">
    <text evidence="2">The sequence shown here is derived from an EMBL/GenBank/DDBJ whole genome shotgun (WGS) entry which is preliminary data.</text>
</comment>
<dbReference type="GO" id="GO:0016757">
    <property type="term" value="F:glycosyltransferase activity"/>
    <property type="evidence" value="ECO:0007669"/>
    <property type="project" value="UniProtKB-KW"/>
</dbReference>
<keyword evidence="3" id="KW-1185">Reference proteome</keyword>